<accession>A0ABT7UPB0</accession>
<comment type="subcellular location">
    <subcellularLocation>
        <location evidence="1">Membrane</location>
        <topology evidence="1">Multi-pass membrane protein</topology>
    </subcellularLocation>
</comment>
<evidence type="ECO:0000256" key="7">
    <source>
        <dbReference type="ARBA" id="ARBA00023136"/>
    </source>
</evidence>
<keyword evidence="4" id="KW-0677">Repeat</keyword>
<evidence type="ECO:0000256" key="4">
    <source>
        <dbReference type="ARBA" id="ARBA00022737"/>
    </source>
</evidence>
<name>A0ABT7UPB0_9FIRM</name>
<dbReference type="SMART" id="SM01091">
    <property type="entry name" value="CorC_HlyC"/>
    <property type="match status" value="1"/>
</dbReference>
<dbReference type="EMBL" id="JAUDCL010000006">
    <property type="protein sequence ID" value="MDM8200704.1"/>
    <property type="molecule type" value="Genomic_DNA"/>
</dbReference>
<evidence type="ECO:0000256" key="10">
    <source>
        <dbReference type="SAM" id="Phobius"/>
    </source>
</evidence>
<keyword evidence="6 8" id="KW-0129">CBS domain</keyword>
<comment type="caution">
    <text evidence="13">The sequence shown here is derived from an EMBL/GenBank/DDBJ whole genome shotgun (WGS) entry which is preliminary data.</text>
</comment>
<dbReference type="InterPro" id="IPR005170">
    <property type="entry name" value="Transptr-assoc_dom"/>
</dbReference>
<evidence type="ECO:0000256" key="1">
    <source>
        <dbReference type="ARBA" id="ARBA00004141"/>
    </source>
</evidence>
<evidence type="ECO:0000259" key="11">
    <source>
        <dbReference type="PROSITE" id="PS51371"/>
    </source>
</evidence>
<comment type="similarity">
    <text evidence="2">Belongs to the UPF0053 family.</text>
</comment>
<dbReference type="Gene3D" id="3.30.465.10">
    <property type="match status" value="1"/>
</dbReference>
<evidence type="ECO:0000256" key="9">
    <source>
        <dbReference type="PROSITE-ProRule" id="PRU01193"/>
    </source>
</evidence>
<protein>
    <submittedName>
        <fullName evidence="13">Hemolysin family protein</fullName>
    </submittedName>
</protein>
<keyword evidence="7 9" id="KW-0472">Membrane</keyword>
<dbReference type="Proteomes" id="UP001529380">
    <property type="component" value="Unassembled WGS sequence"/>
</dbReference>
<feature type="domain" description="CNNM transmembrane" evidence="12">
    <location>
        <begin position="1"/>
        <end position="180"/>
    </location>
</feature>
<dbReference type="InterPro" id="IPR000644">
    <property type="entry name" value="CBS_dom"/>
</dbReference>
<dbReference type="SUPFAM" id="SSF56176">
    <property type="entry name" value="FAD-binding/transporter-associated domain-like"/>
    <property type="match status" value="1"/>
</dbReference>
<dbReference type="Pfam" id="PF01595">
    <property type="entry name" value="CNNM"/>
    <property type="match status" value="1"/>
</dbReference>
<gene>
    <name evidence="13" type="ORF">QUW08_05255</name>
</gene>
<dbReference type="PROSITE" id="PS51371">
    <property type="entry name" value="CBS"/>
    <property type="match status" value="2"/>
</dbReference>
<evidence type="ECO:0000256" key="6">
    <source>
        <dbReference type="ARBA" id="ARBA00023122"/>
    </source>
</evidence>
<dbReference type="Pfam" id="PF03471">
    <property type="entry name" value="CorC_HlyC"/>
    <property type="match status" value="1"/>
</dbReference>
<proteinExistence type="inferred from homology"/>
<keyword evidence="5 9" id="KW-1133">Transmembrane helix</keyword>
<evidence type="ECO:0000256" key="8">
    <source>
        <dbReference type="PROSITE-ProRule" id="PRU00703"/>
    </source>
</evidence>
<dbReference type="InterPro" id="IPR046342">
    <property type="entry name" value="CBS_dom_sf"/>
</dbReference>
<dbReference type="InterPro" id="IPR016169">
    <property type="entry name" value="FAD-bd_PCMH_sub2"/>
</dbReference>
<dbReference type="PANTHER" id="PTHR22777:SF17">
    <property type="entry name" value="UPF0053 PROTEIN SLL0260"/>
    <property type="match status" value="1"/>
</dbReference>
<dbReference type="CDD" id="cd04590">
    <property type="entry name" value="CBS_pair_CorC_HlyC_assoc"/>
    <property type="match status" value="1"/>
</dbReference>
<sequence length="418" mass="46834">MYLFILLLVAGSAFFSGSETALSSFNRIRMRNRAESGDKGAALALKIADDYDKTISTILIGNNIVNMACSSLGTVMAVALVGQQWGPTVSTVVMTLLVLIFGEILPKSLAKEHAESIAIRAAGIIDLLRKLFTPLVLFFVLLKKLAFGRKAADDQPSVTEDELKTIIDTVEEEGVLDSQETDIIQSVIDFDDITVQEILIPRVDMLAVDVNEPVDQVISTVLANSYTRIPVYENDIDHIIGMLHTRDLFSCLAQNKPVNVRELCRDISFVYRTKHINDLLAELRRKKQHMAIVTDDYGGTLGLVTMEDVLEELVGEIFDETDEVEEMPIQKLEENLYRVAGEVNIDDLFDELDLKIKDFESDYSSVAGWALECLEHIPEPGESFEFQNLHVTVEKVEDKRILSLLVRIESKPEEETHQ</sequence>
<dbReference type="Pfam" id="PF00571">
    <property type="entry name" value="CBS"/>
    <property type="match status" value="2"/>
</dbReference>
<reference evidence="13 14" key="1">
    <citation type="submission" date="2023-06" db="EMBL/GenBank/DDBJ databases">
        <title>Identification and characterization of horizontal gene transfer across gut microbiota members of farm animals based on homology search.</title>
        <authorList>
            <person name="Schwarzerova J."/>
            <person name="Nykrynova M."/>
            <person name="Jureckova K."/>
            <person name="Cejkova D."/>
            <person name="Rychlik I."/>
        </authorList>
    </citation>
    <scope>NUCLEOTIDE SEQUENCE [LARGE SCALE GENOMIC DNA]</scope>
    <source>
        <strain evidence="13 14">ET340</strain>
    </source>
</reference>
<dbReference type="InterPro" id="IPR036318">
    <property type="entry name" value="FAD-bd_PCMH-like_sf"/>
</dbReference>
<dbReference type="InterPro" id="IPR002550">
    <property type="entry name" value="CNNM"/>
</dbReference>
<feature type="transmembrane region" description="Helical" evidence="10">
    <location>
        <begin position="117"/>
        <end position="142"/>
    </location>
</feature>
<dbReference type="InterPro" id="IPR044751">
    <property type="entry name" value="Ion_transp-like_CBS"/>
</dbReference>
<feature type="domain" description="CBS" evidence="11">
    <location>
        <begin position="263"/>
        <end position="320"/>
    </location>
</feature>
<feature type="domain" description="CBS" evidence="11">
    <location>
        <begin position="199"/>
        <end position="258"/>
    </location>
</feature>
<evidence type="ECO:0000256" key="3">
    <source>
        <dbReference type="ARBA" id="ARBA00022692"/>
    </source>
</evidence>
<organism evidence="13 14">
    <name type="scientific">Allofournierella massiliensis</name>
    <dbReference type="NCBI Taxonomy" id="1650663"/>
    <lineage>
        <taxon>Bacteria</taxon>
        <taxon>Bacillati</taxon>
        <taxon>Bacillota</taxon>
        <taxon>Clostridia</taxon>
        <taxon>Eubacteriales</taxon>
        <taxon>Oscillospiraceae</taxon>
        <taxon>Allofournierella</taxon>
    </lineage>
</organism>
<dbReference type="Gene3D" id="3.10.580.10">
    <property type="entry name" value="CBS-domain"/>
    <property type="match status" value="1"/>
</dbReference>
<evidence type="ECO:0000313" key="13">
    <source>
        <dbReference type="EMBL" id="MDM8200704.1"/>
    </source>
</evidence>
<keyword evidence="14" id="KW-1185">Reference proteome</keyword>
<evidence type="ECO:0000259" key="12">
    <source>
        <dbReference type="PROSITE" id="PS51846"/>
    </source>
</evidence>
<dbReference type="PROSITE" id="PS51846">
    <property type="entry name" value="CNNM"/>
    <property type="match status" value="1"/>
</dbReference>
<keyword evidence="3 9" id="KW-0812">Transmembrane</keyword>
<feature type="transmembrane region" description="Helical" evidence="10">
    <location>
        <begin position="85"/>
        <end position="105"/>
    </location>
</feature>
<dbReference type="RefSeq" id="WP_289599418.1">
    <property type="nucleotide sequence ID" value="NZ_JAUDCL010000006.1"/>
</dbReference>
<evidence type="ECO:0000256" key="5">
    <source>
        <dbReference type="ARBA" id="ARBA00022989"/>
    </source>
</evidence>
<dbReference type="SUPFAM" id="SSF54631">
    <property type="entry name" value="CBS-domain pair"/>
    <property type="match status" value="1"/>
</dbReference>
<dbReference type="PANTHER" id="PTHR22777">
    <property type="entry name" value="HEMOLYSIN-RELATED"/>
    <property type="match status" value="1"/>
</dbReference>
<evidence type="ECO:0000313" key="14">
    <source>
        <dbReference type="Proteomes" id="UP001529380"/>
    </source>
</evidence>
<evidence type="ECO:0000256" key="2">
    <source>
        <dbReference type="ARBA" id="ARBA00006337"/>
    </source>
</evidence>